<feature type="domain" description="N-acetyltransferase" evidence="12">
    <location>
        <begin position="30"/>
        <end position="211"/>
    </location>
</feature>
<feature type="compositionally biased region" description="Low complexity" evidence="11">
    <location>
        <begin position="407"/>
        <end position="421"/>
    </location>
</feature>
<dbReference type="GeneID" id="5719159"/>
<protein>
    <recommendedName>
        <fullName evidence="8">N-alpha-acetyltransferase 60</fullName>
        <ecNumber evidence="7">2.3.1.259</ecNumber>
        <ecNumber evidence="1">2.3.1.48</ecNumber>
    </recommendedName>
</protein>
<dbReference type="Proteomes" id="UP000006906">
    <property type="component" value="Chromosome 13"/>
</dbReference>
<keyword evidence="5" id="KW-0012">Acyltransferase</keyword>
<keyword evidence="4" id="KW-0156">Chromatin regulator</keyword>
<feature type="compositionally biased region" description="Low complexity" evidence="11">
    <location>
        <begin position="293"/>
        <end position="315"/>
    </location>
</feature>
<evidence type="ECO:0000256" key="11">
    <source>
        <dbReference type="SAM" id="MobiDB-lite"/>
    </source>
</evidence>
<evidence type="ECO:0000256" key="10">
    <source>
        <dbReference type="ARBA" id="ARBA00048848"/>
    </source>
</evidence>
<evidence type="ECO:0000256" key="2">
    <source>
        <dbReference type="ARBA" id="ARBA00022679"/>
    </source>
</evidence>
<evidence type="ECO:0000256" key="8">
    <source>
        <dbReference type="ARBA" id="ARBA00026144"/>
    </source>
</evidence>
<dbReference type="OrthoDB" id="47374at2759"/>
<evidence type="ECO:0000256" key="6">
    <source>
        <dbReference type="ARBA" id="ARBA00025774"/>
    </source>
</evidence>
<proteinExistence type="inferred from homology"/>
<dbReference type="KEGG" id="cre:CHLRE_13g572150v5"/>
<dbReference type="GO" id="GO:0004402">
    <property type="term" value="F:histone acetyltransferase activity"/>
    <property type="evidence" value="ECO:0000318"/>
    <property type="project" value="GO_Central"/>
</dbReference>
<feature type="compositionally biased region" description="Low complexity" evidence="11">
    <location>
        <begin position="822"/>
        <end position="835"/>
    </location>
</feature>
<feature type="compositionally biased region" description="Pro residues" evidence="11">
    <location>
        <begin position="358"/>
        <end position="370"/>
    </location>
</feature>
<comment type="catalytic activity">
    <reaction evidence="9">
        <text>L-lysyl-[protein] + acetyl-CoA = N(6)-acetyl-L-lysyl-[protein] + CoA + H(+)</text>
        <dbReference type="Rhea" id="RHEA:45948"/>
        <dbReference type="Rhea" id="RHEA-COMP:9752"/>
        <dbReference type="Rhea" id="RHEA-COMP:10731"/>
        <dbReference type="ChEBI" id="CHEBI:15378"/>
        <dbReference type="ChEBI" id="CHEBI:29969"/>
        <dbReference type="ChEBI" id="CHEBI:57287"/>
        <dbReference type="ChEBI" id="CHEBI:57288"/>
        <dbReference type="ChEBI" id="CHEBI:61930"/>
        <dbReference type="EC" id="2.3.1.48"/>
    </reaction>
</comment>
<sequence length="842" mass="87248">MFGAPIPVPSQAPQQTQLFSGTLPQGGLSLYYRPLNPSDTEALKAIHRDLFPIDYEDVFFRKAVLGQDRVFSWAAVHNEYGREHLVGFVTARLVYMYECDPLDRQVMGLSSKALDGQAGVYVLTLGVVPGCRKGGVARHLLGLVAQHAARLRARAIFLHVISYNEAAMRLYGSSGYSPVARLPNFYHLTTGRQPTPEQAWYDAYLYATFLPMSGADGADGAAGGGAAMQWALGGVLGAAVAPFRNMLGTVVNGCMPGWLCRQSYPQAAFLPLGSPPSANTPPPPPPPPPPQPSHQQPYHHQQHQYQAFQQHQQHQGGSVLLPRSASKSSLADTASSGWQRQHQQQHQQAQHQQQEQPVPLPLPPPSPTPRPQRGGPGPQHHPHQAQHHSHYNHLHQQQAQNGGGSRSGSSSRTQFVAAPGDYGAGTGAGGVGGGRPGSGGKERRTQHQHQHLQPWQQGPSGPGRQPHSGDWLPSEGHGSGGTGAGGSGNGYGPRAPLASPSGAGGGGSGGGAWGQQQQPLGVGAMEVDGYGTGGGSGYGIVCSNFDPHTPLQQAGRPQPNAAGSSGATYLPHAHGAVYGVAMLGSGGSGGGSSQWGQRVLLQPPNPTELPIHPIHGSMGNGSHHNQQQQRAPGAASNGGGVGAGGVVGQHGWTQAAPQWYANGNRAGGGGGGAAAGGGYGSAGSSGHGSTGIGNVNGVGGWGGGPGTSSQHLQQAQVYQQQYYQGQDGASGGGVSPLYAAAPHQQPLQVPSGLAGGGLAQELPTSGGGGQQQQQQQQRQQPYQHRWQPRPRQRAGTGAHQAGGGGGGHTLLGSLFRPPGSTPQPQQQQQQQQRRQAPVQNGW</sequence>
<dbReference type="InterPro" id="IPR045141">
    <property type="entry name" value="NAA60-like"/>
</dbReference>
<dbReference type="ExpressionAtlas" id="A0A2K3CZQ1">
    <property type="expression patterns" value="baseline and differential"/>
</dbReference>
<feature type="compositionally biased region" description="Low complexity" evidence="11">
    <location>
        <begin position="492"/>
        <end position="501"/>
    </location>
</feature>
<dbReference type="STRING" id="3055.A0A2K3CZQ1"/>
<evidence type="ECO:0000256" key="3">
    <source>
        <dbReference type="ARBA" id="ARBA00022829"/>
    </source>
</evidence>
<feature type="region of interest" description="Disordered" evidence="11">
    <location>
        <begin position="617"/>
        <end position="640"/>
    </location>
</feature>
<feature type="compositionally biased region" description="Basic residues" evidence="11">
    <location>
        <begin position="380"/>
        <end position="393"/>
    </location>
</feature>
<dbReference type="CDD" id="cd04301">
    <property type="entry name" value="NAT_SF"/>
    <property type="match status" value="1"/>
</dbReference>
<evidence type="ECO:0000256" key="7">
    <source>
        <dbReference type="ARBA" id="ARBA00026111"/>
    </source>
</evidence>
<keyword evidence="3" id="KW-0159">Chromosome partition</keyword>
<feature type="compositionally biased region" description="Gly residues" evidence="11">
    <location>
        <begin position="477"/>
        <end position="491"/>
    </location>
</feature>
<keyword evidence="14" id="KW-1185">Reference proteome</keyword>
<feature type="compositionally biased region" description="Low complexity" evidence="11">
    <location>
        <begin position="771"/>
        <end position="785"/>
    </location>
</feature>
<dbReference type="GO" id="GO:0120518">
    <property type="term" value="F:protein N-terminal-methionine acetyltransferase activity"/>
    <property type="evidence" value="ECO:0007669"/>
    <property type="project" value="UniProtKB-EC"/>
</dbReference>
<dbReference type="InParanoid" id="A0A2K3CZQ1"/>
<keyword evidence="2" id="KW-0808">Transferase</keyword>
<feature type="compositionally biased region" description="Gly residues" evidence="11">
    <location>
        <begin position="800"/>
        <end position="809"/>
    </location>
</feature>
<dbReference type="EC" id="2.3.1.48" evidence="1"/>
<evidence type="ECO:0000313" key="13">
    <source>
        <dbReference type="EMBL" id="PNW73774.1"/>
    </source>
</evidence>
<feature type="region of interest" description="Disordered" evidence="11">
    <location>
        <begin position="270"/>
        <end position="517"/>
    </location>
</feature>
<dbReference type="Pfam" id="PF00583">
    <property type="entry name" value="Acetyltransf_1"/>
    <property type="match status" value="1"/>
</dbReference>
<gene>
    <name evidence="13" type="ORF">CHLRE_13g572150v5</name>
</gene>
<feature type="compositionally biased region" description="Polar residues" evidence="11">
    <location>
        <begin position="620"/>
        <end position="630"/>
    </location>
</feature>
<accession>A0A2K3CZQ1</accession>
<dbReference type="RefSeq" id="XP_001693486.2">
    <property type="nucleotide sequence ID" value="XM_001693434.2"/>
</dbReference>
<dbReference type="GO" id="GO:0004596">
    <property type="term" value="F:protein-N-terminal amino-acid acetyltransferase activity"/>
    <property type="evidence" value="ECO:0000318"/>
    <property type="project" value="GO_Central"/>
</dbReference>
<dbReference type="Gramene" id="PNW73774">
    <property type="protein sequence ID" value="PNW73774"/>
    <property type="gene ID" value="CHLRE_13g572150v5"/>
</dbReference>
<dbReference type="SUPFAM" id="SSF55729">
    <property type="entry name" value="Acyl-CoA N-acyltransferases (Nat)"/>
    <property type="match status" value="1"/>
</dbReference>
<comment type="catalytic activity">
    <reaction evidence="10">
        <text>N-terminal L-methionyl-[transmembrane protein] + acetyl-CoA = N-terminal N(alpha)-acetyl-L-methionyl-[transmembrane protein] + CoA + H(+)</text>
        <dbReference type="Rhea" id="RHEA:50604"/>
        <dbReference type="Rhea" id="RHEA-COMP:12745"/>
        <dbReference type="Rhea" id="RHEA-COMP:12746"/>
        <dbReference type="ChEBI" id="CHEBI:15378"/>
        <dbReference type="ChEBI" id="CHEBI:57287"/>
        <dbReference type="ChEBI" id="CHEBI:57288"/>
        <dbReference type="ChEBI" id="CHEBI:64731"/>
        <dbReference type="ChEBI" id="CHEBI:133414"/>
        <dbReference type="EC" id="2.3.1.259"/>
    </reaction>
</comment>
<evidence type="ECO:0000256" key="4">
    <source>
        <dbReference type="ARBA" id="ARBA00022853"/>
    </source>
</evidence>
<dbReference type="PANTHER" id="PTHR14744:SF15">
    <property type="entry name" value="N-ALPHA-ACETYLTRANSFERASE 60"/>
    <property type="match status" value="1"/>
</dbReference>
<dbReference type="AlphaFoldDB" id="A0A2K3CZQ1"/>
<evidence type="ECO:0000259" key="12">
    <source>
        <dbReference type="PROSITE" id="PS51186"/>
    </source>
</evidence>
<name>A0A2K3CZQ1_CHLRE</name>
<evidence type="ECO:0000256" key="5">
    <source>
        <dbReference type="ARBA" id="ARBA00023315"/>
    </source>
</evidence>
<dbReference type="EMBL" id="CM008974">
    <property type="protein sequence ID" value="PNW73774.1"/>
    <property type="molecule type" value="Genomic_DNA"/>
</dbReference>
<dbReference type="InterPro" id="IPR000182">
    <property type="entry name" value="GNAT_dom"/>
</dbReference>
<dbReference type="GO" id="GO:0007059">
    <property type="term" value="P:chromosome segregation"/>
    <property type="evidence" value="ECO:0000318"/>
    <property type="project" value="GO_Central"/>
</dbReference>
<evidence type="ECO:0000313" key="14">
    <source>
        <dbReference type="Proteomes" id="UP000006906"/>
    </source>
</evidence>
<feature type="compositionally biased region" description="Low complexity" evidence="11">
    <location>
        <begin position="339"/>
        <end position="357"/>
    </location>
</feature>
<dbReference type="GO" id="GO:0000139">
    <property type="term" value="C:Golgi membrane"/>
    <property type="evidence" value="ECO:0000318"/>
    <property type="project" value="GO_Central"/>
</dbReference>
<evidence type="ECO:0000256" key="1">
    <source>
        <dbReference type="ARBA" id="ARBA00013184"/>
    </source>
</evidence>
<dbReference type="Gene3D" id="3.40.630.30">
    <property type="match status" value="1"/>
</dbReference>
<organism evidence="13 14">
    <name type="scientific">Chlamydomonas reinhardtii</name>
    <name type="common">Chlamydomonas smithii</name>
    <dbReference type="NCBI Taxonomy" id="3055"/>
    <lineage>
        <taxon>Eukaryota</taxon>
        <taxon>Viridiplantae</taxon>
        <taxon>Chlorophyta</taxon>
        <taxon>core chlorophytes</taxon>
        <taxon>Chlorophyceae</taxon>
        <taxon>CS clade</taxon>
        <taxon>Chlamydomonadales</taxon>
        <taxon>Chlamydomonadaceae</taxon>
        <taxon>Chlamydomonas</taxon>
    </lineage>
</organism>
<dbReference type="PANTHER" id="PTHR14744">
    <property type="entry name" value="N-ALPHA-ACETYLTRANSFERASE 60"/>
    <property type="match status" value="1"/>
</dbReference>
<dbReference type="PROSITE" id="PS51186">
    <property type="entry name" value="GNAT"/>
    <property type="match status" value="1"/>
</dbReference>
<dbReference type="EC" id="2.3.1.259" evidence="7"/>
<feature type="region of interest" description="Disordered" evidence="11">
    <location>
        <begin position="747"/>
        <end position="842"/>
    </location>
</feature>
<comment type="similarity">
    <text evidence="6">Belongs to the acetyltransferase family. NAA60 subfamily.</text>
</comment>
<evidence type="ECO:0000256" key="9">
    <source>
        <dbReference type="ARBA" id="ARBA00048017"/>
    </source>
</evidence>
<dbReference type="PaxDb" id="3055-EDP08740"/>
<feature type="compositionally biased region" description="Gly residues" evidence="11">
    <location>
        <begin position="422"/>
        <end position="439"/>
    </location>
</feature>
<feature type="compositionally biased region" description="Polar residues" evidence="11">
    <location>
        <begin position="325"/>
        <end position="338"/>
    </location>
</feature>
<feature type="compositionally biased region" description="Pro residues" evidence="11">
    <location>
        <begin position="278"/>
        <end position="292"/>
    </location>
</feature>
<dbReference type="InterPro" id="IPR016181">
    <property type="entry name" value="Acyl_CoA_acyltransferase"/>
</dbReference>
<reference evidence="13 14" key="1">
    <citation type="journal article" date="2007" name="Science">
        <title>The Chlamydomonas genome reveals the evolution of key animal and plant functions.</title>
        <authorList>
            <person name="Merchant S.S."/>
            <person name="Prochnik S.E."/>
            <person name="Vallon O."/>
            <person name="Harris E.H."/>
            <person name="Karpowicz S.J."/>
            <person name="Witman G.B."/>
            <person name="Terry A."/>
            <person name="Salamov A."/>
            <person name="Fritz-Laylin L.K."/>
            <person name="Marechal-Drouard L."/>
            <person name="Marshall W.F."/>
            <person name="Qu L.H."/>
            <person name="Nelson D.R."/>
            <person name="Sanderfoot A.A."/>
            <person name="Spalding M.H."/>
            <person name="Kapitonov V.V."/>
            <person name="Ren Q."/>
            <person name="Ferris P."/>
            <person name="Lindquist E."/>
            <person name="Shapiro H."/>
            <person name="Lucas S.M."/>
            <person name="Grimwood J."/>
            <person name="Schmutz J."/>
            <person name="Cardol P."/>
            <person name="Cerutti H."/>
            <person name="Chanfreau G."/>
            <person name="Chen C.L."/>
            <person name="Cognat V."/>
            <person name="Croft M.T."/>
            <person name="Dent R."/>
            <person name="Dutcher S."/>
            <person name="Fernandez E."/>
            <person name="Fukuzawa H."/>
            <person name="Gonzalez-Ballester D."/>
            <person name="Gonzalez-Halphen D."/>
            <person name="Hallmann A."/>
            <person name="Hanikenne M."/>
            <person name="Hippler M."/>
            <person name="Inwood W."/>
            <person name="Jabbari K."/>
            <person name="Kalanon M."/>
            <person name="Kuras R."/>
            <person name="Lefebvre P.A."/>
            <person name="Lemaire S.D."/>
            <person name="Lobanov A.V."/>
            <person name="Lohr M."/>
            <person name="Manuell A."/>
            <person name="Meier I."/>
            <person name="Mets L."/>
            <person name="Mittag M."/>
            <person name="Mittelmeier T."/>
            <person name="Moroney J.V."/>
            <person name="Moseley J."/>
            <person name="Napoli C."/>
            <person name="Nedelcu A.M."/>
            <person name="Niyogi K."/>
            <person name="Novoselov S.V."/>
            <person name="Paulsen I.T."/>
            <person name="Pazour G."/>
            <person name="Purton S."/>
            <person name="Ral J.P."/>
            <person name="Riano-Pachon D.M."/>
            <person name="Riekhof W."/>
            <person name="Rymarquis L."/>
            <person name="Schroda M."/>
            <person name="Stern D."/>
            <person name="Umen J."/>
            <person name="Willows R."/>
            <person name="Wilson N."/>
            <person name="Zimmer S.L."/>
            <person name="Allmer J."/>
            <person name="Balk J."/>
            <person name="Bisova K."/>
            <person name="Chen C.J."/>
            <person name="Elias M."/>
            <person name="Gendler K."/>
            <person name="Hauser C."/>
            <person name="Lamb M.R."/>
            <person name="Ledford H."/>
            <person name="Long J.C."/>
            <person name="Minagawa J."/>
            <person name="Page M.D."/>
            <person name="Pan J."/>
            <person name="Pootakham W."/>
            <person name="Roje S."/>
            <person name="Rose A."/>
            <person name="Stahlberg E."/>
            <person name="Terauchi A.M."/>
            <person name="Yang P."/>
            <person name="Ball S."/>
            <person name="Bowler C."/>
            <person name="Dieckmann C.L."/>
            <person name="Gladyshev V.N."/>
            <person name="Green P."/>
            <person name="Jorgensen R."/>
            <person name="Mayfield S."/>
            <person name="Mueller-Roeber B."/>
            <person name="Rajamani S."/>
            <person name="Sayre R.T."/>
            <person name="Brokstein P."/>
            <person name="Dubchak I."/>
            <person name="Goodstein D."/>
            <person name="Hornick L."/>
            <person name="Huang Y.W."/>
            <person name="Jhaveri J."/>
            <person name="Luo Y."/>
            <person name="Martinez D."/>
            <person name="Ngau W.C."/>
            <person name="Otillar B."/>
            <person name="Poliakov A."/>
            <person name="Porter A."/>
            <person name="Szajkowski L."/>
            <person name="Werner G."/>
            <person name="Zhou K."/>
            <person name="Grigoriev I.V."/>
            <person name="Rokhsar D.S."/>
            <person name="Grossman A.R."/>
        </authorList>
    </citation>
    <scope>NUCLEOTIDE SEQUENCE [LARGE SCALE GENOMIC DNA]</scope>
    <source>
        <strain evidence="14">CC-503</strain>
    </source>
</reference>
<feature type="compositionally biased region" description="Gly residues" evidence="11">
    <location>
        <begin position="502"/>
        <end position="513"/>
    </location>
</feature>